<comment type="caution">
    <text evidence="8">The sequence shown here is derived from an EMBL/GenBank/DDBJ whole genome shotgun (WGS) entry which is preliminary data.</text>
</comment>
<organism evidence="8 9">
    <name type="scientific">Enterococcus hulanensis</name>
    <dbReference type="NCBI Taxonomy" id="2559929"/>
    <lineage>
        <taxon>Bacteria</taxon>
        <taxon>Bacillati</taxon>
        <taxon>Bacillota</taxon>
        <taxon>Bacilli</taxon>
        <taxon>Lactobacillales</taxon>
        <taxon>Enterococcaceae</taxon>
        <taxon>Enterococcus</taxon>
    </lineage>
</organism>
<feature type="region of interest" description="Disordered" evidence="7">
    <location>
        <begin position="221"/>
        <end position="240"/>
    </location>
</feature>
<dbReference type="NCBIfam" id="TIGR03544">
    <property type="entry name" value="DivI1A_domain"/>
    <property type="match status" value="1"/>
</dbReference>
<keyword evidence="9" id="KW-1185">Reference proteome</keyword>
<feature type="compositionally biased region" description="Polar residues" evidence="7">
    <location>
        <begin position="221"/>
        <end position="233"/>
    </location>
</feature>
<evidence type="ECO:0000313" key="9">
    <source>
        <dbReference type="Proteomes" id="UP001252875"/>
    </source>
</evidence>
<gene>
    <name evidence="8" type="ORF">P7D85_09770</name>
</gene>
<evidence type="ECO:0000256" key="2">
    <source>
        <dbReference type="ARBA" id="ARBA00022490"/>
    </source>
</evidence>
<dbReference type="EMBL" id="JARPYI010000004">
    <property type="protein sequence ID" value="MDT2600063.1"/>
    <property type="molecule type" value="Genomic_DNA"/>
</dbReference>
<evidence type="ECO:0000256" key="5">
    <source>
        <dbReference type="ARBA" id="ARBA00023306"/>
    </source>
</evidence>
<keyword evidence="2" id="KW-0963">Cytoplasm</keyword>
<evidence type="ECO:0000256" key="6">
    <source>
        <dbReference type="SAM" id="Coils"/>
    </source>
</evidence>
<sequence>MHFKPLDIRGLTFRRRLFGYRAGDVKDFMKHVVEDYEAYQVKESEIVVYQHELEEKQGLIEEREGTIHQLNEKYEQLMGENERLKEFELEIQELEKMKELAQRTADTVQAEAKQLMEQAEQKSARLLQEAESTKMNHLLNIQIELGELMSEQEHLNTQIANKKMEYFELELQCEDMLANKERVAKEAQVLKQEFLTLRSKLIQKYADGLDEFIEENQLLNQPTNEEQPNNVMKLTSKRIG</sequence>
<comment type="subcellular location">
    <subcellularLocation>
        <location evidence="1">Cytoplasm</location>
    </subcellularLocation>
</comment>
<evidence type="ECO:0000256" key="3">
    <source>
        <dbReference type="ARBA" id="ARBA00022618"/>
    </source>
</evidence>
<protein>
    <submittedName>
        <fullName evidence="8">DivIVA domain-containing protein</fullName>
    </submittedName>
</protein>
<proteinExistence type="predicted"/>
<keyword evidence="3" id="KW-0132">Cell division</keyword>
<dbReference type="Gene3D" id="6.10.250.660">
    <property type="match status" value="1"/>
</dbReference>
<reference evidence="8 9" key="1">
    <citation type="submission" date="2023-03" db="EMBL/GenBank/DDBJ databases">
        <authorList>
            <person name="Shen W."/>
            <person name="Cai J."/>
        </authorList>
    </citation>
    <scope>NUCLEOTIDE SEQUENCE [LARGE SCALE GENOMIC DNA]</scope>
    <source>
        <strain evidence="8 9">D6-4</strain>
    </source>
</reference>
<dbReference type="Proteomes" id="UP001252875">
    <property type="component" value="Unassembled WGS sequence"/>
</dbReference>
<evidence type="ECO:0000313" key="8">
    <source>
        <dbReference type="EMBL" id="MDT2600063.1"/>
    </source>
</evidence>
<feature type="coiled-coil region" evidence="6">
    <location>
        <begin position="53"/>
        <end position="136"/>
    </location>
</feature>
<dbReference type="RefSeq" id="WP_311823720.1">
    <property type="nucleotide sequence ID" value="NZ_JARPYF010000021.1"/>
</dbReference>
<keyword evidence="4 6" id="KW-0175">Coiled coil</keyword>
<dbReference type="Pfam" id="PF05103">
    <property type="entry name" value="DivIVA"/>
    <property type="match status" value="1"/>
</dbReference>
<evidence type="ECO:0000256" key="4">
    <source>
        <dbReference type="ARBA" id="ARBA00023054"/>
    </source>
</evidence>
<dbReference type="InterPro" id="IPR007793">
    <property type="entry name" value="DivIVA_fam"/>
</dbReference>
<dbReference type="InterPro" id="IPR019933">
    <property type="entry name" value="DivIVA_domain"/>
</dbReference>
<accession>A0ABU3F0M8</accession>
<keyword evidence="5" id="KW-0131">Cell cycle</keyword>
<name>A0ABU3F0M8_9ENTE</name>
<evidence type="ECO:0000256" key="7">
    <source>
        <dbReference type="SAM" id="MobiDB-lite"/>
    </source>
</evidence>
<evidence type="ECO:0000256" key="1">
    <source>
        <dbReference type="ARBA" id="ARBA00004496"/>
    </source>
</evidence>